<dbReference type="InterPro" id="IPR058596">
    <property type="entry name" value="TraC-like_dom"/>
</dbReference>
<evidence type="ECO:0000313" key="2">
    <source>
        <dbReference type="EMBL" id="OGY91597.1"/>
    </source>
</evidence>
<comment type="caution">
    <text evidence="2">The sequence shown here is derived from an EMBL/GenBank/DDBJ whole genome shotgun (WGS) entry which is preliminary data.</text>
</comment>
<evidence type="ECO:0000259" key="1">
    <source>
        <dbReference type="Pfam" id="PF26593"/>
    </source>
</evidence>
<evidence type="ECO:0000313" key="3">
    <source>
        <dbReference type="Proteomes" id="UP000178109"/>
    </source>
</evidence>
<reference evidence="2 3" key="1">
    <citation type="journal article" date="2016" name="Nat. Commun.">
        <title>Thousands of microbial genomes shed light on interconnected biogeochemical processes in an aquifer system.</title>
        <authorList>
            <person name="Anantharaman K."/>
            <person name="Brown C.T."/>
            <person name="Hug L.A."/>
            <person name="Sharon I."/>
            <person name="Castelle C.J."/>
            <person name="Probst A.J."/>
            <person name="Thomas B.C."/>
            <person name="Singh A."/>
            <person name="Wilkins M.J."/>
            <person name="Karaoz U."/>
            <person name="Brodie E.L."/>
            <person name="Williams K.H."/>
            <person name="Hubbard S.S."/>
            <person name="Banfield J.F."/>
        </authorList>
    </citation>
    <scope>NUCLEOTIDE SEQUENCE [LARGE SCALE GENOMIC DNA]</scope>
</reference>
<dbReference type="STRING" id="1798553.A3H70_03260"/>
<feature type="domain" description="TraC-like" evidence="1">
    <location>
        <begin position="27"/>
        <end position="202"/>
    </location>
</feature>
<dbReference type="Pfam" id="PF26593">
    <property type="entry name" value="TraC-like"/>
    <property type="match status" value="1"/>
</dbReference>
<name>A0A1G2BTN2_9BACT</name>
<dbReference type="AlphaFoldDB" id="A0A1G2BTN2"/>
<accession>A0A1G2BTN2</accession>
<organism evidence="2 3">
    <name type="scientific">Candidatus Komeilibacteria bacterium RIFCSPLOWO2_02_FULL_48_11</name>
    <dbReference type="NCBI Taxonomy" id="1798553"/>
    <lineage>
        <taxon>Bacteria</taxon>
        <taxon>Candidatus Komeiliibacteriota</taxon>
    </lineage>
</organism>
<gene>
    <name evidence="2" type="ORF">A3H70_03260</name>
</gene>
<dbReference type="EMBL" id="MHKO01000042">
    <property type="protein sequence ID" value="OGY91597.1"/>
    <property type="molecule type" value="Genomic_DNA"/>
</dbReference>
<proteinExistence type="predicted"/>
<dbReference type="Proteomes" id="UP000178109">
    <property type="component" value="Unassembled WGS sequence"/>
</dbReference>
<sequence>MPKSKLANKKTAASTQQYLDIAEIKDDLVVLKDGTMRAVMLASSINFALKSEDEQNAIIAGYISFLNSLDFSVQIVIQSRRLNIDGYLENLLVKQREQTNELLRTQIAEYREFISQLITLGEIMGKRFYVVVPYTPEGKGRAGFFSQLGAVFSPAKVIRLSDATFRKYQERLLARVEKVTSNLSSLGITAVQLNTQSLIELYYNCYNVDLAYNQKLPPTEKLSVEET</sequence>
<protein>
    <recommendedName>
        <fullName evidence="1">TraC-like domain-containing protein</fullName>
    </recommendedName>
</protein>